<proteinExistence type="predicted"/>
<evidence type="ECO:0008006" key="4">
    <source>
        <dbReference type="Google" id="ProtNLM"/>
    </source>
</evidence>
<dbReference type="KEGG" id="ast:Asulf_01647"/>
<feature type="transmembrane region" description="Helical" evidence="1">
    <location>
        <begin position="69"/>
        <end position="94"/>
    </location>
</feature>
<dbReference type="RefSeq" id="WP_015591219.1">
    <property type="nucleotide sequence ID" value="NC_021169.1"/>
</dbReference>
<organism evidence="2 3">
    <name type="scientific">Archaeoglobus sulfaticallidus PM70-1</name>
    <dbReference type="NCBI Taxonomy" id="387631"/>
    <lineage>
        <taxon>Archaea</taxon>
        <taxon>Methanobacteriati</taxon>
        <taxon>Methanobacteriota</taxon>
        <taxon>Archaeoglobi</taxon>
        <taxon>Archaeoglobales</taxon>
        <taxon>Archaeoglobaceae</taxon>
        <taxon>Archaeoglobus</taxon>
    </lineage>
</organism>
<dbReference type="STRING" id="387631.Asulf_01647"/>
<protein>
    <recommendedName>
        <fullName evidence="4">Lysine exporter LysO family protein</fullName>
    </recommendedName>
</protein>
<dbReference type="GeneID" id="15393282"/>
<evidence type="ECO:0000256" key="1">
    <source>
        <dbReference type="SAM" id="Phobius"/>
    </source>
</evidence>
<dbReference type="eggNOG" id="arCOG01615">
    <property type="taxonomic scope" value="Archaea"/>
</dbReference>
<keyword evidence="1" id="KW-0472">Membrane</keyword>
<evidence type="ECO:0000313" key="3">
    <source>
        <dbReference type="Proteomes" id="UP000013307"/>
    </source>
</evidence>
<dbReference type="InterPro" id="IPR005642">
    <property type="entry name" value="LysO"/>
</dbReference>
<keyword evidence="1" id="KW-1133">Transmembrane helix</keyword>
<dbReference type="Pfam" id="PF03956">
    <property type="entry name" value="Lys_export"/>
    <property type="match status" value="1"/>
</dbReference>
<keyword evidence="1" id="KW-0812">Transmembrane</keyword>
<evidence type="ECO:0000313" key="2">
    <source>
        <dbReference type="EMBL" id="AGK61621.1"/>
    </source>
</evidence>
<dbReference type="GO" id="GO:0005886">
    <property type="term" value="C:plasma membrane"/>
    <property type="evidence" value="ECO:0007669"/>
    <property type="project" value="TreeGrafter"/>
</dbReference>
<sequence>MFVAVILLILASGITTGYVREYIMPESIYTTIDFFSSEIVQIVLIAFIFLIGLDMGLMESRMEKIKRSWKLGGLVAVGTVTGSLIAGLVIHLILKVPLSIALSVCAGMGWYSLTGPFLSKTLGAFAGALGFGANFLREVLTFISYPKFRDKTSAISIGGATTMDTTLPLIAKFSDSERALIAFIHGFFITIIVPVLLSILVEVL</sequence>
<dbReference type="EMBL" id="CP005290">
    <property type="protein sequence ID" value="AGK61621.1"/>
    <property type="molecule type" value="Genomic_DNA"/>
</dbReference>
<dbReference type="AlphaFoldDB" id="N0BM13"/>
<feature type="transmembrane region" description="Helical" evidence="1">
    <location>
        <begin position="39"/>
        <end position="57"/>
    </location>
</feature>
<dbReference type="PANTHER" id="PTHR35804">
    <property type="entry name" value="LYSINE EXPORTER LYSO"/>
    <property type="match status" value="1"/>
</dbReference>
<reference evidence="2 3" key="1">
    <citation type="journal article" date="2013" name="Genome Announc.">
        <title>Complete Genome Sequence of the Thermophilic and Facultatively Chemolithoautotrophic Sulfate Reducer Archaeoglobus sulfaticallidus Strain PM70-1T.</title>
        <authorList>
            <person name="Stokke R."/>
            <person name="Hocking W.P."/>
            <person name="Steinsbu B.O."/>
            <person name="Steen I.H."/>
        </authorList>
    </citation>
    <scope>NUCLEOTIDE SEQUENCE [LARGE SCALE GENOMIC DNA]</scope>
    <source>
        <strain evidence="2">PM70-1</strain>
    </source>
</reference>
<name>N0BM13_9EURY</name>
<dbReference type="HOGENOM" id="CLU_078428_1_0_2"/>
<gene>
    <name evidence="2" type="ORF">Asulf_01647</name>
</gene>
<dbReference type="OrthoDB" id="21422at2157"/>
<dbReference type="PANTHER" id="PTHR35804:SF1">
    <property type="entry name" value="LYSINE EXPORTER LYSO"/>
    <property type="match status" value="1"/>
</dbReference>
<keyword evidence="3" id="KW-1185">Reference proteome</keyword>
<dbReference type="Proteomes" id="UP000013307">
    <property type="component" value="Chromosome"/>
</dbReference>
<dbReference type="GO" id="GO:0015661">
    <property type="term" value="F:L-lysine efflux transmembrane transporter activity"/>
    <property type="evidence" value="ECO:0007669"/>
    <property type="project" value="InterPro"/>
</dbReference>
<feature type="transmembrane region" description="Helical" evidence="1">
    <location>
        <begin position="179"/>
        <end position="201"/>
    </location>
</feature>
<accession>N0BM13</accession>